<sequence>MNSMASGNEGGVSLQVDQTFVGQLRQDLEQAFTILSERCLYESAKWTAEALNGLDCEDGDNSADDVDVMQDASVMRTQTSYSDESDVTVLDRMSGSERRKYTLAKACFDCREYDRATMFLDKCTSAKCIFLRLYSKYISGEKKKEEQSEVILGPLDGDSTPNKELAVIIGELEQYFRSTDRLKHDPFLLYLYGIVLIKHKCEKTALESLVRSVKLYPYNWGAWLELAACVSTIDQLPGIVAQIPTAHIMTKMFEVVTSQELFQSTDAVFATLSQLETVFPNFQFLKVQRALLCYHALEYNESEKLFDLVLSVDPHRLDDMDMYSNILYVTEQKAKLAYLAQLASSTDKFRPETCCIIANYYSLKSEHEKAVVYYRRALTLNRNCLGAWTLMGHEYVELKNIRAAIESYRRAIGVNSKDVRAWYGLGQAYEVIEMYYYSFFYYQRAAALKPYDHRMWVALGNCFEKLQRPTEAIKAYKRALSLSEMESSILQKLSSLHASVGDVASAARYSQLCKEADAHS</sequence>
<evidence type="ECO:0000256" key="7">
    <source>
        <dbReference type="PROSITE-ProRule" id="PRU00339"/>
    </source>
</evidence>
<feature type="repeat" description="TPR" evidence="7">
    <location>
        <begin position="385"/>
        <end position="418"/>
    </location>
</feature>
<dbReference type="PANTHER" id="PTHR12558:SF10">
    <property type="entry name" value="CELL DIVISION CYCLE PROTEIN 23 HOMOLOG"/>
    <property type="match status" value="1"/>
</dbReference>
<keyword evidence="6" id="KW-0131">Cell cycle</keyword>
<evidence type="ECO:0000313" key="9">
    <source>
        <dbReference type="EMBL" id="KAJ8100636.1"/>
    </source>
</evidence>
<dbReference type="InterPro" id="IPR011990">
    <property type="entry name" value="TPR-like_helical_dom_sf"/>
</dbReference>
<keyword evidence="2" id="KW-0677">Repeat</keyword>
<dbReference type="PROSITE" id="PS50005">
    <property type="entry name" value="TPR"/>
    <property type="match status" value="3"/>
</dbReference>
<evidence type="ECO:0000256" key="6">
    <source>
        <dbReference type="ARBA" id="ARBA00023306"/>
    </source>
</evidence>
<dbReference type="InterPro" id="IPR007192">
    <property type="entry name" value="APC8"/>
</dbReference>
<dbReference type="Gene3D" id="1.25.40.10">
    <property type="entry name" value="Tetratricopeptide repeat domain"/>
    <property type="match status" value="3"/>
</dbReference>
<dbReference type="GO" id="GO:0045842">
    <property type="term" value="P:positive regulation of mitotic metaphase/anaphase transition"/>
    <property type="evidence" value="ECO:0007669"/>
    <property type="project" value="TreeGrafter"/>
</dbReference>
<dbReference type="GO" id="GO:0016567">
    <property type="term" value="P:protein ubiquitination"/>
    <property type="evidence" value="ECO:0007669"/>
    <property type="project" value="TreeGrafter"/>
</dbReference>
<keyword evidence="4" id="KW-0833">Ubl conjugation pathway</keyword>
<comment type="caution">
    <text evidence="9">The sequence shown here is derived from an EMBL/GenBank/DDBJ whole genome shotgun (WGS) entry which is preliminary data.</text>
</comment>
<dbReference type="Pfam" id="PF13414">
    <property type="entry name" value="TPR_11"/>
    <property type="match status" value="1"/>
</dbReference>
<feature type="repeat" description="TPR" evidence="7">
    <location>
        <begin position="453"/>
        <end position="486"/>
    </location>
</feature>
<evidence type="ECO:0000256" key="5">
    <source>
        <dbReference type="ARBA" id="ARBA00022803"/>
    </source>
</evidence>
<keyword evidence="5 7" id="KW-0802">TPR repeat</keyword>
<evidence type="ECO:0000256" key="4">
    <source>
        <dbReference type="ARBA" id="ARBA00022786"/>
    </source>
</evidence>
<dbReference type="SUPFAM" id="SSF48452">
    <property type="entry name" value="TPR-like"/>
    <property type="match status" value="2"/>
</dbReference>
<dbReference type="Proteomes" id="UP001217417">
    <property type="component" value="Unassembled WGS sequence"/>
</dbReference>
<organism evidence="9 10">
    <name type="scientific">Lipomyces tetrasporus</name>
    <dbReference type="NCBI Taxonomy" id="54092"/>
    <lineage>
        <taxon>Eukaryota</taxon>
        <taxon>Fungi</taxon>
        <taxon>Dikarya</taxon>
        <taxon>Ascomycota</taxon>
        <taxon>Saccharomycotina</taxon>
        <taxon>Lipomycetes</taxon>
        <taxon>Lipomycetales</taxon>
        <taxon>Lipomycetaceae</taxon>
        <taxon>Lipomyces</taxon>
    </lineage>
</organism>
<evidence type="ECO:0000256" key="2">
    <source>
        <dbReference type="ARBA" id="ARBA00022737"/>
    </source>
</evidence>
<dbReference type="AlphaFoldDB" id="A0AAD7QSR4"/>
<dbReference type="SMART" id="SM00028">
    <property type="entry name" value="TPR"/>
    <property type="match status" value="5"/>
</dbReference>
<protein>
    <submittedName>
        <fullName evidence="9">Anaphase promoting complex subunit 8</fullName>
    </submittedName>
</protein>
<evidence type="ECO:0000256" key="3">
    <source>
        <dbReference type="ARBA" id="ARBA00022776"/>
    </source>
</evidence>
<dbReference type="PANTHER" id="PTHR12558">
    <property type="entry name" value="CELL DIVISION CYCLE 16,23,27"/>
    <property type="match status" value="1"/>
</dbReference>
<dbReference type="EMBL" id="JARPMG010000005">
    <property type="protein sequence ID" value="KAJ8100636.1"/>
    <property type="molecule type" value="Genomic_DNA"/>
</dbReference>
<keyword evidence="1" id="KW-0132">Cell division</keyword>
<feature type="repeat" description="TPR" evidence="7">
    <location>
        <begin position="419"/>
        <end position="452"/>
    </location>
</feature>
<keyword evidence="3" id="KW-0498">Mitosis</keyword>
<dbReference type="GO" id="GO:0005680">
    <property type="term" value="C:anaphase-promoting complex"/>
    <property type="evidence" value="ECO:0007669"/>
    <property type="project" value="InterPro"/>
</dbReference>
<feature type="domain" description="Cdc23" evidence="8">
    <location>
        <begin position="23"/>
        <end position="290"/>
    </location>
</feature>
<dbReference type="Pfam" id="PF13181">
    <property type="entry name" value="TPR_8"/>
    <property type="match status" value="2"/>
</dbReference>
<dbReference type="GeneID" id="80882783"/>
<evidence type="ECO:0000313" key="10">
    <source>
        <dbReference type="Proteomes" id="UP001217417"/>
    </source>
</evidence>
<dbReference type="GO" id="GO:0031145">
    <property type="term" value="P:anaphase-promoting complex-dependent catabolic process"/>
    <property type="evidence" value="ECO:0007669"/>
    <property type="project" value="TreeGrafter"/>
</dbReference>
<gene>
    <name evidence="9" type="ORF">POJ06DRAFT_253296</name>
</gene>
<proteinExistence type="predicted"/>
<dbReference type="GO" id="GO:0051301">
    <property type="term" value="P:cell division"/>
    <property type="evidence" value="ECO:0007669"/>
    <property type="project" value="UniProtKB-KW"/>
</dbReference>
<evidence type="ECO:0000259" key="8">
    <source>
        <dbReference type="Pfam" id="PF04049"/>
    </source>
</evidence>
<dbReference type="Pfam" id="PF04049">
    <property type="entry name" value="ANAPC8"/>
    <property type="match status" value="1"/>
</dbReference>
<dbReference type="RefSeq" id="XP_056044086.1">
    <property type="nucleotide sequence ID" value="XM_056187617.1"/>
</dbReference>
<dbReference type="InterPro" id="IPR019734">
    <property type="entry name" value="TPR_rpt"/>
</dbReference>
<reference evidence="9" key="1">
    <citation type="submission" date="2023-03" db="EMBL/GenBank/DDBJ databases">
        <title>Near-Complete genome sequence of Lipomyces tetrasporous NRRL Y-64009, an oleaginous yeast capable of growing on lignocellulosic hydrolysates.</title>
        <authorList>
            <consortium name="Lawrence Berkeley National Laboratory"/>
            <person name="Jagtap S.S."/>
            <person name="Liu J.-J."/>
            <person name="Walukiewicz H.E."/>
            <person name="Pangilinan J."/>
            <person name="Lipzen A."/>
            <person name="Ahrendt S."/>
            <person name="Koriabine M."/>
            <person name="Cobaugh K."/>
            <person name="Salamov A."/>
            <person name="Yoshinaga Y."/>
            <person name="Ng V."/>
            <person name="Daum C."/>
            <person name="Grigoriev I.V."/>
            <person name="Slininger P.J."/>
            <person name="Dien B.S."/>
            <person name="Jin Y.-S."/>
            <person name="Rao C.V."/>
        </authorList>
    </citation>
    <scope>NUCLEOTIDE SEQUENCE</scope>
    <source>
        <strain evidence="9">NRRL Y-64009</strain>
    </source>
</reference>
<name>A0AAD7QSR4_9ASCO</name>
<evidence type="ECO:0000256" key="1">
    <source>
        <dbReference type="ARBA" id="ARBA00022618"/>
    </source>
</evidence>
<accession>A0AAD7QSR4</accession>
<keyword evidence="10" id="KW-1185">Reference proteome</keyword>